<evidence type="ECO:0000313" key="2">
    <source>
        <dbReference type="EMBL" id="RDX50725.1"/>
    </source>
</evidence>
<dbReference type="OrthoDB" id="2753611at2759"/>
<evidence type="ECO:0000313" key="3">
    <source>
        <dbReference type="Proteomes" id="UP000256964"/>
    </source>
</evidence>
<reference evidence="2 3" key="1">
    <citation type="journal article" date="2018" name="Biotechnol. Biofuels">
        <title>Integrative visual omics of the white-rot fungus Polyporus brumalis exposes the biotechnological potential of its oxidative enzymes for delignifying raw plant biomass.</title>
        <authorList>
            <person name="Miyauchi S."/>
            <person name="Rancon A."/>
            <person name="Drula E."/>
            <person name="Hage H."/>
            <person name="Chaduli D."/>
            <person name="Favel A."/>
            <person name="Grisel S."/>
            <person name="Henrissat B."/>
            <person name="Herpoel-Gimbert I."/>
            <person name="Ruiz-Duenas F.J."/>
            <person name="Chevret D."/>
            <person name="Hainaut M."/>
            <person name="Lin J."/>
            <person name="Wang M."/>
            <person name="Pangilinan J."/>
            <person name="Lipzen A."/>
            <person name="Lesage-Meessen L."/>
            <person name="Navarro D."/>
            <person name="Riley R."/>
            <person name="Grigoriev I.V."/>
            <person name="Zhou S."/>
            <person name="Raouche S."/>
            <person name="Rosso M.N."/>
        </authorList>
    </citation>
    <scope>NUCLEOTIDE SEQUENCE [LARGE SCALE GENOMIC DNA]</scope>
    <source>
        <strain evidence="2 3">BRFM 1820</strain>
    </source>
</reference>
<feature type="compositionally biased region" description="Polar residues" evidence="1">
    <location>
        <begin position="17"/>
        <end position="26"/>
    </location>
</feature>
<evidence type="ECO:0000256" key="1">
    <source>
        <dbReference type="SAM" id="MobiDB-lite"/>
    </source>
</evidence>
<dbReference type="EMBL" id="KZ857398">
    <property type="protein sequence ID" value="RDX50725.1"/>
    <property type="molecule type" value="Genomic_DNA"/>
</dbReference>
<sequence>MDDIANRPPSPPMASDSIANPSSQPQPLLMASDSEPPTPIDLRIYRPIHAKLRPAATHAFGFLLGPQIRRRWALWFYEHEYGDKLSTMTPEEADEEIEDFECITSTMLPSLLYILFPNLPRLRNRILPTVDGHLVPKHYVFVLRDNATRAGLNAKLNPEDIGGLRKKLGLAQDQQPDWYRIDAGAK</sequence>
<protein>
    <submittedName>
        <fullName evidence="2">Uncharacterized protein</fullName>
    </submittedName>
</protein>
<organism evidence="2 3">
    <name type="scientific">Lentinus brumalis</name>
    <dbReference type="NCBI Taxonomy" id="2498619"/>
    <lineage>
        <taxon>Eukaryota</taxon>
        <taxon>Fungi</taxon>
        <taxon>Dikarya</taxon>
        <taxon>Basidiomycota</taxon>
        <taxon>Agaricomycotina</taxon>
        <taxon>Agaricomycetes</taxon>
        <taxon>Polyporales</taxon>
        <taxon>Polyporaceae</taxon>
        <taxon>Lentinus</taxon>
    </lineage>
</organism>
<name>A0A371DDU5_9APHY</name>
<accession>A0A371DDU5</accession>
<feature type="region of interest" description="Disordered" evidence="1">
    <location>
        <begin position="1"/>
        <end position="35"/>
    </location>
</feature>
<keyword evidence="3" id="KW-1185">Reference proteome</keyword>
<gene>
    <name evidence="2" type="ORF">OH76DRAFT_1482130</name>
</gene>
<dbReference type="Proteomes" id="UP000256964">
    <property type="component" value="Unassembled WGS sequence"/>
</dbReference>
<dbReference type="AlphaFoldDB" id="A0A371DDU5"/>
<proteinExistence type="predicted"/>